<dbReference type="Pfam" id="PF00072">
    <property type="entry name" value="Response_reg"/>
    <property type="match status" value="1"/>
</dbReference>
<dbReference type="GO" id="GO:0000160">
    <property type="term" value="P:phosphorelay signal transduction system"/>
    <property type="evidence" value="ECO:0007669"/>
    <property type="project" value="UniProtKB-KW"/>
</dbReference>
<dbReference type="GO" id="GO:0004673">
    <property type="term" value="F:protein histidine kinase activity"/>
    <property type="evidence" value="ECO:0007669"/>
    <property type="project" value="UniProtKB-EC"/>
</dbReference>
<keyword evidence="7" id="KW-0812">Transmembrane</keyword>
<dbReference type="InterPro" id="IPR036890">
    <property type="entry name" value="HATPase_C_sf"/>
</dbReference>
<dbReference type="Proteomes" id="UP000247746">
    <property type="component" value="Unassembled WGS sequence"/>
</dbReference>
<dbReference type="PROSITE" id="PS50109">
    <property type="entry name" value="HIS_KIN"/>
    <property type="match status" value="1"/>
</dbReference>
<evidence type="ECO:0000313" key="10">
    <source>
        <dbReference type="EMBL" id="PYE41197.1"/>
    </source>
</evidence>
<proteinExistence type="predicted"/>
<gene>
    <name evidence="10" type="ORF">DFP82_101520</name>
</gene>
<feature type="transmembrane region" description="Helical" evidence="7">
    <location>
        <begin position="159"/>
        <end position="178"/>
    </location>
</feature>
<feature type="modified residue" description="4-aspartylphosphate" evidence="5">
    <location>
        <position position="879"/>
    </location>
</feature>
<dbReference type="SUPFAM" id="SSF55874">
    <property type="entry name" value="ATPase domain of HSP90 chaperone/DNA topoisomerase II/histidine kinase"/>
    <property type="match status" value="1"/>
</dbReference>
<keyword evidence="6" id="KW-0175">Coiled coil</keyword>
<keyword evidence="11" id="KW-1185">Reference proteome</keyword>
<feature type="domain" description="Response regulatory" evidence="9">
    <location>
        <begin position="828"/>
        <end position="944"/>
    </location>
</feature>
<dbReference type="Gene3D" id="3.30.565.10">
    <property type="entry name" value="Histidine kinase-like ATPase, C-terminal domain"/>
    <property type="match status" value="1"/>
</dbReference>
<dbReference type="InterPro" id="IPR001789">
    <property type="entry name" value="Sig_transdc_resp-reg_receiver"/>
</dbReference>
<evidence type="ECO:0000256" key="5">
    <source>
        <dbReference type="PROSITE-ProRule" id="PRU00169"/>
    </source>
</evidence>
<dbReference type="SUPFAM" id="SSF52172">
    <property type="entry name" value="CheY-like"/>
    <property type="match status" value="1"/>
</dbReference>
<dbReference type="OrthoDB" id="9797243at2"/>
<keyword evidence="7" id="KW-1133">Transmembrane helix</keyword>
<dbReference type="InterPro" id="IPR011006">
    <property type="entry name" value="CheY-like_superfamily"/>
</dbReference>
<evidence type="ECO:0000256" key="6">
    <source>
        <dbReference type="SAM" id="Coils"/>
    </source>
</evidence>
<dbReference type="PANTHER" id="PTHR45339:SF1">
    <property type="entry name" value="HYBRID SIGNAL TRANSDUCTION HISTIDINE KINASE J"/>
    <property type="match status" value="1"/>
</dbReference>
<reference evidence="10 11" key="1">
    <citation type="submission" date="2018-06" db="EMBL/GenBank/DDBJ databases">
        <title>Genomic Encyclopedia of Type Strains, Phase III (KMG-III): the genomes of soil and plant-associated and newly described type strains.</title>
        <authorList>
            <person name="Whitman W."/>
        </authorList>
    </citation>
    <scope>NUCLEOTIDE SEQUENCE [LARGE SCALE GENOMIC DNA]</scope>
    <source>
        <strain evidence="10 11">CECT 5889</strain>
    </source>
</reference>
<dbReference type="InterPro" id="IPR003594">
    <property type="entry name" value="HATPase_dom"/>
</dbReference>
<dbReference type="EMBL" id="QJSU01000001">
    <property type="protein sequence ID" value="PYE41197.1"/>
    <property type="molecule type" value="Genomic_DNA"/>
</dbReference>
<organism evidence="10 11">
    <name type="scientific">Psychrobacter fozii</name>
    <dbReference type="NCBI Taxonomy" id="198480"/>
    <lineage>
        <taxon>Bacteria</taxon>
        <taxon>Pseudomonadati</taxon>
        <taxon>Pseudomonadota</taxon>
        <taxon>Gammaproteobacteria</taxon>
        <taxon>Moraxellales</taxon>
        <taxon>Moraxellaceae</taxon>
        <taxon>Psychrobacter</taxon>
    </lineage>
</organism>
<evidence type="ECO:0000256" key="1">
    <source>
        <dbReference type="ARBA" id="ARBA00000085"/>
    </source>
</evidence>
<evidence type="ECO:0000259" key="8">
    <source>
        <dbReference type="PROSITE" id="PS50109"/>
    </source>
</evidence>
<dbReference type="Gene3D" id="3.40.50.2300">
    <property type="match status" value="1"/>
</dbReference>
<dbReference type="SMART" id="SM00387">
    <property type="entry name" value="HATPase_c"/>
    <property type="match status" value="1"/>
</dbReference>
<dbReference type="EC" id="2.7.13.3" evidence="2"/>
<feature type="coiled-coil region" evidence="6">
    <location>
        <begin position="349"/>
        <end position="376"/>
    </location>
</feature>
<dbReference type="InterPro" id="IPR005467">
    <property type="entry name" value="His_kinase_dom"/>
</dbReference>
<dbReference type="PANTHER" id="PTHR45339">
    <property type="entry name" value="HYBRID SIGNAL TRANSDUCTION HISTIDINE KINASE J"/>
    <property type="match status" value="1"/>
</dbReference>
<protein>
    <recommendedName>
        <fullName evidence="2">histidine kinase</fullName>
        <ecNumber evidence="2">2.7.13.3</ecNumber>
    </recommendedName>
</protein>
<dbReference type="CDD" id="cd17546">
    <property type="entry name" value="REC_hyHK_CKI1_RcsC-like"/>
    <property type="match status" value="1"/>
</dbReference>
<dbReference type="SUPFAM" id="SSF55785">
    <property type="entry name" value="PYP-like sensor domain (PAS domain)"/>
    <property type="match status" value="1"/>
</dbReference>
<evidence type="ECO:0000313" key="11">
    <source>
        <dbReference type="Proteomes" id="UP000247746"/>
    </source>
</evidence>
<dbReference type="InterPro" id="IPR035965">
    <property type="entry name" value="PAS-like_dom_sf"/>
</dbReference>
<evidence type="ECO:0000256" key="7">
    <source>
        <dbReference type="SAM" id="Phobius"/>
    </source>
</evidence>
<sequence length="946" mass="108899">MQQFQSLKRLLIFYALTLLVMLVLYYFTLFHEIKTNSEQQSINTFYSLQHEITEHAGPLNPEIDRFLKQLAFEGISYQLVFMMPSGQTYIHRYTRPDERAFPTVSFPTITSSPPDNSSHSAYKLNSRNLTGTIKLKSGHQIYIILRHKPLIIDWISYRYWLPLMTAIVLFIIALLYMFNRRINWEQLISYTDSLNSHKQEVYSTPPFLYKKSTPEFLRLGHALSRVSYQLHSNYRRIKTLTHRLERLVNQAPLPMIMIMRHGQISFCNQRFDQVFTCPPESNKNYELIDFVAGKDESTQLLLQSLSNLRVTRTLNVYGLEDKQAYQLNITPWFGEHGQVHGFTVIFNNINEIVKQNEQLQQKNKQLKSKLDEFYKLRLVIGHKLRVPIEAMIDTLEPIDPKRLDARQNKTLDTLIKTSQNMLTVLNDTLHIGNIEVRKSRLSIEPVDIYQLTKEVNSLVINDIKQQGLELIYFFAPDCPRYIDTDDVRLRHILLDLLKNAIKFTTSGYVALTIDRVTEEQIKRINSDRILPTHNTMVPTQASHWVHFSIKDTGVGIDADKKNQLITVFNQETNLDNNKPTQATEQAGTGLDNANSFAQLLGGFIELKSTIGKESIFNVYLPCRRPNYQPVYHQNQHLSGIHLIAVIEQPLVAENLQRLCKHLAIPMTIHTAVDLVTLRQLTNTLIQNEQMLTPILLLDYEYYKTITLTDNDNNSQNIQTDIVEKQIDWKYKTLNNSDKLQALNDLLATPLLPKLLFSMKPERHIPSVLLDKYDGFLTKPLDANLLVSELLRLTISARKKLTAPISCEKESNQQPIDTAKPKDETLSPLILVAEDSPTNQKITCKILSKLGYRSVVAEDGQQALHKLKEQRQDISLILMDCRMPVMDGLQATRAIRAQDDDIPIVALTANNAQEDRDACMHVGMDDFLSKPINKKELEAVLERLIEA</sequence>
<name>A0A2V4ULY3_9GAMM</name>
<dbReference type="SMART" id="SM00448">
    <property type="entry name" value="REC"/>
    <property type="match status" value="1"/>
</dbReference>
<dbReference type="PROSITE" id="PS50110">
    <property type="entry name" value="RESPONSE_REGULATORY"/>
    <property type="match status" value="1"/>
</dbReference>
<keyword evidence="4" id="KW-0902">Two-component regulatory system</keyword>
<evidence type="ECO:0000256" key="3">
    <source>
        <dbReference type="ARBA" id="ARBA00022553"/>
    </source>
</evidence>
<dbReference type="RefSeq" id="WP_110922150.1">
    <property type="nucleotide sequence ID" value="NZ_QJSU01000001.1"/>
</dbReference>
<dbReference type="Pfam" id="PF02518">
    <property type="entry name" value="HATPase_c"/>
    <property type="match status" value="1"/>
</dbReference>
<evidence type="ECO:0000256" key="2">
    <source>
        <dbReference type="ARBA" id="ARBA00012438"/>
    </source>
</evidence>
<keyword evidence="7" id="KW-0472">Membrane</keyword>
<evidence type="ECO:0000256" key="4">
    <source>
        <dbReference type="ARBA" id="ARBA00023012"/>
    </source>
</evidence>
<accession>A0A2V4ULY3</accession>
<dbReference type="InterPro" id="IPR004358">
    <property type="entry name" value="Sig_transdc_His_kin-like_C"/>
</dbReference>
<comment type="catalytic activity">
    <reaction evidence="1">
        <text>ATP + protein L-histidine = ADP + protein N-phospho-L-histidine.</text>
        <dbReference type="EC" id="2.7.13.3"/>
    </reaction>
</comment>
<feature type="transmembrane region" description="Helical" evidence="7">
    <location>
        <begin position="12"/>
        <end position="30"/>
    </location>
</feature>
<dbReference type="PRINTS" id="PR00344">
    <property type="entry name" value="BCTRLSENSOR"/>
</dbReference>
<evidence type="ECO:0000259" key="9">
    <source>
        <dbReference type="PROSITE" id="PS50110"/>
    </source>
</evidence>
<keyword evidence="3 5" id="KW-0597">Phosphoprotein</keyword>
<dbReference type="Gene3D" id="1.10.287.130">
    <property type="match status" value="1"/>
</dbReference>
<comment type="caution">
    <text evidence="10">The sequence shown here is derived from an EMBL/GenBank/DDBJ whole genome shotgun (WGS) entry which is preliminary data.</text>
</comment>
<dbReference type="AlphaFoldDB" id="A0A2V4ULY3"/>
<dbReference type="Gene3D" id="3.30.450.20">
    <property type="entry name" value="PAS domain"/>
    <property type="match status" value="1"/>
</dbReference>
<feature type="domain" description="Histidine kinase" evidence="8">
    <location>
        <begin position="379"/>
        <end position="624"/>
    </location>
</feature>